<keyword evidence="1" id="KW-1133">Transmembrane helix</keyword>
<evidence type="ECO:0000256" key="1">
    <source>
        <dbReference type="SAM" id="Phobius"/>
    </source>
</evidence>
<dbReference type="RefSeq" id="WP_285662691.1">
    <property type="nucleotide sequence ID" value="NZ_BSTX01000001.1"/>
</dbReference>
<dbReference type="EMBL" id="BSTX01000001">
    <property type="protein sequence ID" value="GLZ77590.1"/>
    <property type="molecule type" value="Genomic_DNA"/>
</dbReference>
<name>A0A9W6SI87_9ACTN</name>
<feature type="transmembrane region" description="Helical" evidence="1">
    <location>
        <begin position="338"/>
        <end position="357"/>
    </location>
</feature>
<keyword evidence="2" id="KW-0732">Signal</keyword>
<proteinExistence type="predicted"/>
<organism evidence="3 4">
    <name type="scientific">Actinorhabdospora filicis</name>
    <dbReference type="NCBI Taxonomy" id="1785913"/>
    <lineage>
        <taxon>Bacteria</taxon>
        <taxon>Bacillati</taxon>
        <taxon>Actinomycetota</taxon>
        <taxon>Actinomycetes</taxon>
        <taxon>Micromonosporales</taxon>
        <taxon>Micromonosporaceae</taxon>
        <taxon>Actinorhabdospora</taxon>
    </lineage>
</organism>
<dbReference type="AlphaFoldDB" id="A0A9W6SI87"/>
<sequence>MPLRARSRTLLTAAALGVATAVAFAAPASAGEDGLYAGTPVELTAAPGSSVTLSPQVHNPGAEFTGLRMRLYVDHAYDLAETFGNCKYADLPDSPVVTAICDFTQPVTAGRAFGLSTSFTAKVRDTTFGGLFQYIWYAPGDDGYTEPSDAERAWRTGSGAAVSLEDIGVQGTENDSNGSWIGVTSKGGAGFDLAANGATVTGKPGDTVKVTVGYQNKGATVDATRSGSPVAVLRFAVPAGTTVTSVPRGCALMEDKARYQCKIPVVIPAGDKATFTFELKLGAKPGKGSVGLMVPYTSEDVLIEDGVSGNNRADVMVKAPAAPKPDAREPLAKTGMPLPLGLAGGLVLAGGVMVAVARRRRGAIDG</sequence>
<reference evidence="3" key="1">
    <citation type="submission" date="2023-03" db="EMBL/GenBank/DDBJ databases">
        <title>Actinorhabdospora filicis NBRC 111898.</title>
        <authorList>
            <person name="Ichikawa N."/>
            <person name="Sato H."/>
            <person name="Tonouchi N."/>
        </authorList>
    </citation>
    <scope>NUCLEOTIDE SEQUENCE</scope>
    <source>
        <strain evidence="3">NBRC 111898</strain>
    </source>
</reference>
<comment type="caution">
    <text evidence="3">The sequence shown here is derived from an EMBL/GenBank/DDBJ whole genome shotgun (WGS) entry which is preliminary data.</text>
</comment>
<evidence type="ECO:0000313" key="4">
    <source>
        <dbReference type="Proteomes" id="UP001165079"/>
    </source>
</evidence>
<keyword evidence="4" id="KW-1185">Reference proteome</keyword>
<keyword evidence="1" id="KW-0812">Transmembrane</keyword>
<evidence type="ECO:0000313" key="3">
    <source>
        <dbReference type="EMBL" id="GLZ77590.1"/>
    </source>
</evidence>
<keyword evidence="1" id="KW-0472">Membrane</keyword>
<gene>
    <name evidence="3" type="ORF">Afil01_23970</name>
</gene>
<feature type="chain" id="PRO_5040957980" description="DUF11 domain-containing protein" evidence="2">
    <location>
        <begin position="26"/>
        <end position="366"/>
    </location>
</feature>
<evidence type="ECO:0008006" key="5">
    <source>
        <dbReference type="Google" id="ProtNLM"/>
    </source>
</evidence>
<feature type="signal peptide" evidence="2">
    <location>
        <begin position="1"/>
        <end position="25"/>
    </location>
</feature>
<protein>
    <recommendedName>
        <fullName evidence="5">DUF11 domain-containing protein</fullName>
    </recommendedName>
</protein>
<accession>A0A9W6SI87</accession>
<dbReference type="Proteomes" id="UP001165079">
    <property type="component" value="Unassembled WGS sequence"/>
</dbReference>
<evidence type="ECO:0000256" key="2">
    <source>
        <dbReference type="SAM" id="SignalP"/>
    </source>
</evidence>